<evidence type="ECO:0000256" key="10">
    <source>
        <dbReference type="HAMAP-Rule" id="MF_01470"/>
    </source>
</evidence>
<comment type="similarity">
    <text evidence="10">Belongs to the CRISPR-associated endonuclease Cas1 family.</text>
</comment>
<gene>
    <name evidence="10 11" type="primary">cas1</name>
    <name evidence="11" type="ORF">CLIT_2c03540</name>
</gene>
<evidence type="ECO:0000256" key="8">
    <source>
        <dbReference type="ARBA" id="ARBA00023211"/>
    </source>
</evidence>
<keyword evidence="3 10" id="KW-0255">Endonuclease</keyword>
<dbReference type="NCBIfam" id="TIGR03640">
    <property type="entry name" value="cas1_DVULG"/>
    <property type="match status" value="1"/>
</dbReference>
<dbReference type="InterPro" id="IPR042211">
    <property type="entry name" value="CRISPR-assoc_Cas1_N"/>
</dbReference>
<keyword evidence="4 10" id="KW-0378">Hydrolase</keyword>
<evidence type="ECO:0000256" key="1">
    <source>
        <dbReference type="ARBA" id="ARBA00022722"/>
    </source>
</evidence>
<proteinExistence type="inferred from homology"/>
<dbReference type="Gene3D" id="3.100.10.20">
    <property type="entry name" value="CRISPR-associated endonuclease Cas1, N-terminal domain"/>
    <property type="match status" value="1"/>
</dbReference>
<evidence type="ECO:0000256" key="6">
    <source>
        <dbReference type="ARBA" id="ARBA00023118"/>
    </source>
</evidence>
<dbReference type="InterPro" id="IPR019856">
    <property type="entry name" value="CRISPR-assoc_Cas1_DVULG"/>
</dbReference>
<comment type="subunit">
    <text evidence="9 10">Homodimer, forms a heterotetramer with a Cas2 homodimer.</text>
</comment>
<evidence type="ECO:0000256" key="9">
    <source>
        <dbReference type="ARBA" id="ARBA00038592"/>
    </source>
</evidence>
<dbReference type="GO" id="GO:0004520">
    <property type="term" value="F:DNA endonuclease activity"/>
    <property type="evidence" value="ECO:0007669"/>
    <property type="project" value="InterPro"/>
</dbReference>
<dbReference type="EC" id="3.1.-.-" evidence="10"/>
<dbReference type="AlphaFoldDB" id="A0A069RIX2"/>
<evidence type="ECO:0000313" key="11">
    <source>
        <dbReference type="EMBL" id="KDR96748.1"/>
    </source>
</evidence>
<protein>
    <recommendedName>
        <fullName evidence="10">CRISPR-associated endonuclease Cas1</fullName>
        <ecNumber evidence="10">3.1.-.-</ecNumber>
    </recommendedName>
</protein>
<organism evidence="11 12">
    <name type="scientific">Peptoclostridium litorale DSM 5388</name>
    <dbReference type="NCBI Taxonomy" id="1121324"/>
    <lineage>
        <taxon>Bacteria</taxon>
        <taxon>Bacillati</taxon>
        <taxon>Bacillota</taxon>
        <taxon>Clostridia</taxon>
        <taxon>Peptostreptococcales</taxon>
        <taxon>Peptoclostridiaceae</taxon>
        <taxon>Peptoclostridium</taxon>
    </lineage>
</organism>
<dbReference type="GO" id="GO:0051607">
    <property type="term" value="P:defense response to virus"/>
    <property type="evidence" value="ECO:0007669"/>
    <property type="project" value="UniProtKB-UniRule"/>
</dbReference>
<keyword evidence="5 10" id="KW-0460">Magnesium</keyword>
<dbReference type="GO" id="GO:0003677">
    <property type="term" value="F:DNA binding"/>
    <property type="evidence" value="ECO:0007669"/>
    <property type="project" value="UniProtKB-KW"/>
</dbReference>
<keyword evidence="7 10" id="KW-0238">DNA-binding</keyword>
<evidence type="ECO:0000256" key="3">
    <source>
        <dbReference type="ARBA" id="ARBA00022759"/>
    </source>
</evidence>
<feature type="binding site" evidence="10">
    <location>
        <position position="234"/>
    </location>
    <ligand>
        <name>Mn(2+)</name>
        <dbReference type="ChEBI" id="CHEBI:29035"/>
    </ligand>
</feature>
<keyword evidence="12" id="KW-1185">Reference proteome</keyword>
<dbReference type="OrthoDB" id="9803119at2"/>
<dbReference type="Pfam" id="PF01867">
    <property type="entry name" value="Cas_Cas1"/>
    <property type="match status" value="1"/>
</dbReference>
<dbReference type="STRING" id="1121324.CLIT_2c03540"/>
<dbReference type="GO" id="GO:0046872">
    <property type="term" value="F:metal ion binding"/>
    <property type="evidence" value="ECO:0007669"/>
    <property type="project" value="UniProtKB-UniRule"/>
</dbReference>
<dbReference type="InterPro" id="IPR042206">
    <property type="entry name" value="CRISPR-assoc_Cas1_C"/>
</dbReference>
<dbReference type="Proteomes" id="UP000027946">
    <property type="component" value="Unassembled WGS sequence"/>
</dbReference>
<dbReference type="InterPro" id="IPR002729">
    <property type="entry name" value="CRISPR-assoc_Cas1"/>
</dbReference>
<feature type="binding site" evidence="10">
    <location>
        <position position="166"/>
    </location>
    <ligand>
        <name>Mn(2+)</name>
        <dbReference type="ChEBI" id="CHEBI:29035"/>
    </ligand>
</feature>
<evidence type="ECO:0000313" key="12">
    <source>
        <dbReference type="Proteomes" id="UP000027946"/>
    </source>
</evidence>
<dbReference type="GO" id="GO:0016787">
    <property type="term" value="F:hydrolase activity"/>
    <property type="evidence" value="ECO:0007669"/>
    <property type="project" value="UniProtKB-KW"/>
</dbReference>
<reference evidence="11 12" key="1">
    <citation type="submission" date="2014-03" db="EMBL/GenBank/DDBJ databases">
        <title>Genome sequence of Clostridium litorale W6, DSM 5388.</title>
        <authorList>
            <person name="Poehlein A."/>
            <person name="Jagirdar A."/>
            <person name="Khonsari B."/>
            <person name="Chibani C.M."/>
            <person name="Gutierrez Gutierrez D.A."/>
            <person name="Davydova E."/>
            <person name="Alghaithi H.S."/>
            <person name="Nair K.P."/>
            <person name="Dhamotharan K."/>
            <person name="Chandran L."/>
            <person name="G W."/>
            <person name="Daniel R."/>
        </authorList>
    </citation>
    <scope>NUCLEOTIDE SEQUENCE [LARGE SCALE GENOMIC DNA]</scope>
    <source>
        <strain evidence="11 12">W6</strain>
    </source>
</reference>
<feature type="binding site" evidence="10">
    <location>
        <position position="249"/>
    </location>
    <ligand>
        <name>Mn(2+)</name>
        <dbReference type="ChEBI" id="CHEBI:29035"/>
    </ligand>
</feature>
<evidence type="ECO:0000256" key="4">
    <source>
        <dbReference type="ARBA" id="ARBA00022801"/>
    </source>
</evidence>
<name>A0A069RIX2_PEPLI</name>
<dbReference type="Gene3D" id="1.20.120.920">
    <property type="entry name" value="CRISPR-associated endonuclease Cas1, C-terminal domain"/>
    <property type="match status" value="1"/>
</dbReference>
<dbReference type="GO" id="GO:0043571">
    <property type="term" value="P:maintenance of CRISPR repeat elements"/>
    <property type="evidence" value="ECO:0007669"/>
    <property type="project" value="UniProtKB-UniRule"/>
</dbReference>
<dbReference type="eggNOG" id="COG1518">
    <property type="taxonomic scope" value="Bacteria"/>
</dbReference>
<sequence length="343" mass="39104">MKKLLNVLYVTTPDSYLSRDGENVVIKVKNLEKFRMPIHNLEGIICFGYTGASPSLMALCAERNVGLSFLSENGHFYARVTGKTTGNVILRREQYRQADNLEKALDVARNCITAKIGNSRTVLKRSIRDHSSSLDSDKLKRVCEGLTYKIDRIERCSGLDELRGVEGDAAREYYSAFDELILCQKEAFYMKERTRRPPMDNMNALLSFLYTILAHDVQSAIESVGLDPYVGFLHRDRPGRAGLALDIMEELRPYLADRVALTLINRRQITEKGFVKKESGGIIMDKDTRKQVLLTWQKRKQDKIMHPFLGEKIQVGLLPYAQALLMARFLRGDLDGYPPFLCR</sequence>
<dbReference type="CDD" id="cd09721">
    <property type="entry name" value="Cas1_I-C"/>
    <property type="match status" value="1"/>
</dbReference>
<accession>A0A069RIX2</accession>
<keyword evidence="1 10" id="KW-0540">Nuclease</keyword>
<comment type="function">
    <text evidence="10">CRISPR (clustered regularly interspaced short palindromic repeat), is an adaptive immune system that provides protection against mobile genetic elements (viruses, transposable elements and conjugative plasmids). CRISPR clusters contain spacers, sequences complementary to antecedent mobile elements, and target invading nucleic acids. CRISPR clusters are transcribed and processed into CRISPR RNA (crRNA). Acts as a dsDNA endonuclease. Involved in the integration of spacer DNA into the CRISPR cassette.</text>
</comment>
<evidence type="ECO:0000256" key="7">
    <source>
        <dbReference type="ARBA" id="ARBA00023125"/>
    </source>
</evidence>
<dbReference type="NCBIfam" id="TIGR00287">
    <property type="entry name" value="cas1"/>
    <property type="match status" value="1"/>
</dbReference>
<comment type="cofactor">
    <cofactor evidence="10">
        <name>Mg(2+)</name>
        <dbReference type="ChEBI" id="CHEBI:18420"/>
    </cofactor>
    <cofactor evidence="10">
        <name>Mn(2+)</name>
        <dbReference type="ChEBI" id="CHEBI:29035"/>
    </cofactor>
</comment>
<dbReference type="PANTHER" id="PTHR34353:SF2">
    <property type="entry name" value="CRISPR-ASSOCIATED ENDONUCLEASE CAS1 1"/>
    <property type="match status" value="1"/>
</dbReference>
<dbReference type="RefSeq" id="WP_038261388.1">
    <property type="nucleotide sequence ID" value="NZ_FSRH01000019.1"/>
</dbReference>
<dbReference type="HAMAP" id="MF_01470">
    <property type="entry name" value="Cas1"/>
    <property type="match status" value="1"/>
</dbReference>
<keyword evidence="6 10" id="KW-0051">Antiviral defense</keyword>
<dbReference type="PANTHER" id="PTHR34353">
    <property type="entry name" value="CRISPR-ASSOCIATED ENDONUCLEASE CAS1 1"/>
    <property type="match status" value="1"/>
</dbReference>
<evidence type="ECO:0000256" key="5">
    <source>
        <dbReference type="ARBA" id="ARBA00022842"/>
    </source>
</evidence>
<keyword evidence="2 10" id="KW-0479">Metal-binding</keyword>
<evidence type="ECO:0000256" key="2">
    <source>
        <dbReference type="ARBA" id="ARBA00022723"/>
    </source>
</evidence>
<keyword evidence="8 10" id="KW-0464">Manganese</keyword>
<dbReference type="EMBL" id="JJMM01000002">
    <property type="protein sequence ID" value="KDR96748.1"/>
    <property type="molecule type" value="Genomic_DNA"/>
</dbReference>
<dbReference type="InterPro" id="IPR050646">
    <property type="entry name" value="Cas1"/>
</dbReference>
<comment type="caution">
    <text evidence="11">The sequence shown here is derived from an EMBL/GenBank/DDBJ whole genome shotgun (WGS) entry which is preliminary data.</text>
</comment>